<dbReference type="AlphaFoldDB" id="A0A7V7YJA2"/>
<sequence>MRAPSIRYTVRYFTSLGYTIEQTDPKFGLGDWKISGAGLPLDGRTFSTRVLLWVEWMDYVAERIYEDFVIKEIQTHWINANHADRVAFSAELREWGRGVLSPRLEQIVSSAPGWNTDKLPPDWKKRIRKLLGSDQTYRPLWLVLWELDGQVVGSSLSDG</sequence>
<name>A0A7V7YJA2_9GAMM</name>
<gene>
    <name evidence="1" type="ORF">F9K92_02955</name>
</gene>
<evidence type="ECO:0000313" key="2">
    <source>
        <dbReference type="Proteomes" id="UP000449004"/>
    </source>
</evidence>
<dbReference type="RefSeq" id="WP_152151166.1">
    <property type="nucleotide sequence ID" value="NZ_WELC01000003.1"/>
</dbReference>
<comment type="caution">
    <text evidence="1">The sequence shown here is derived from an EMBL/GenBank/DDBJ whole genome shotgun (WGS) entry which is preliminary data.</text>
</comment>
<accession>A0A7V7YJA2</accession>
<reference evidence="1 2" key="1">
    <citation type="submission" date="2019-10" db="EMBL/GenBank/DDBJ databases">
        <title>Halotolerant bacteria associated to Saharan-endemic halophytes Stipa tenacissima L. and Atriplex halimus L mitigate salt stress and promote growth of tomato plants.</title>
        <authorList>
            <person name="Dif G."/>
        </authorList>
    </citation>
    <scope>NUCLEOTIDE SEQUENCE [LARGE SCALE GENOMIC DNA]</scope>
    <source>
        <strain evidence="1 2">IS26</strain>
    </source>
</reference>
<proteinExistence type="predicted"/>
<organism evidence="1 2">
    <name type="scientific">Stenotrophomonas rhizophila</name>
    <dbReference type="NCBI Taxonomy" id="216778"/>
    <lineage>
        <taxon>Bacteria</taxon>
        <taxon>Pseudomonadati</taxon>
        <taxon>Pseudomonadota</taxon>
        <taxon>Gammaproteobacteria</taxon>
        <taxon>Lysobacterales</taxon>
        <taxon>Lysobacteraceae</taxon>
        <taxon>Stenotrophomonas</taxon>
    </lineage>
</organism>
<dbReference type="Proteomes" id="UP000449004">
    <property type="component" value="Unassembled WGS sequence"/>
</dbReference>
<protein>
    <submittedName>
        <fullName evidence="1">Uncharacterized protein</fullName>
    </submittedName>
</protein>
<dbReference type="EMBL" id="WELC01000003">
    <property type="protein sequence ID" value="KAB7632200.1"/>
    <property type="molecule type" value="Genomic_DNA"/>
</dbReference>
<evidence type="ECO:0000313" key="1">
    <source>
        <dbReference type="EMBL" id="KAB7632200.1"/>
    </source>
</evidence>